<dbReference type="EMBL" id="KP257463">
    <property type="protein sequence ID" value="AKN09565.1"/>
    <property type="molecule type" value="mRNA"/>
</dbReference>
<dbReference type="AlphaFoldDB" id="A0A0H3Y8T5"/>
<evidence type="ECO:0000256" key="7">
    <source>
        <dbReference type="SAM" id="MobiDB-lite"/>
    </source>
</evidence>
<proteinExistence type="evidence at transcript level"/>
<evidence type="ECO:0000256" key="2">
    <source>
        <dbReference type="ARBA" id="ARBA00023015"/>
    </source>
</evidence>
<keyword evidence="2" id="KW-0805">Transcription regulation</keyword>
<keyword evidence="3" id="KW-0238">DNA-binding</keyword>
<feature type="region of interest" description="Disordered" evidence="7">
    <location>
        <begin position="33"/>
        <end position="71"/>
    </location>
</feature>
<dbReference type="Gene3D" id="4.10.280.10">
    <property type="entry name" value="Helix-loop-helix DNA-binding domain"/>
    <property type="match status" value="1"/>
</dbReference>
<keyword evidence="4" id="KW-0804">Transcription</keyword>
<dbReference type="SUPFAM" id="SSF47459">
    <property type="entry name" value="HLH, helix-loop-helix DNA-binding domain"/>
    <property type="match status" value="1"/>
</dbReference>
<keyword evidence="5" id="KW-0539">Nucleus</keyword>
<accession>A0A0H3Y8T5</accession>
<feature type="compositionally biased region" description="Basic and acidic residues" evidence="7">
    <location>
        <begin position="58"/>
        <end position="71"/>
    </location>
</feature>
<sequence>MFPISSDGVIEDPWIFLEQDGFLLADIPILEGNEHPQNSVKKRPRKAPTSAGVEENSSDSKKTAHRFTEKQRRQEMTTLYASLRSLLPLEYIKGKRAVSDHMDQAANYINDMKKKIEEMKRRRESLRNVAGTAAEAQNQTSNATDYCVKINVFTDGVEILISSSLNKDCFPLSMVLSDLLNRQLHVINCVSTRGQRCYLHKIHIQLNNSTSIDVAELQERLVDLLQLA</sequence>
<organism evidence="9">
    <name type="scientific">Salvia miltiorrhiza</name>
    <name type="common">Chinese sage</name>
    <dbReference type="NCBI Taxonomy" id="226208"/>
    <lineage>
        <taxon>Eukaryota</taxon>
        <taxon>Viridiplantae</taxon>
        <taxon>Streptophyta</taxon>
        <taxon>Embryophyta</taxon>
        <taxon>Tracheophyta</taxon>
        <taxon>Spermatophyta</taxon>
        <taxon>Magnoliopsida</taxon>
        <taxon>eudicotyledons</taxon>
        <taxon>Gunneridae</taxon>
        <taxon>Pentapetalae</taxon>
        <taxon>asterids</taxon>
        <taxon>lamiids</taxon>
        <taxon>Lamiales</taxon>
        <taxon>Lamiaceae</taxon>
        <taxon>Nepetoideae</taxon>
        <taxon>Mentheae</taxon>
        <taxon>Salviinae</taxon>
        <taxon>Salvia</taxon>
        <taxon>Salvia incertae sedis</taxon>
    </lineage>
</organism>
<evidence type="ECO:0000256" key="1">
    <source>
        <dbReference type="ARBA" id="ARBA00004123"/>
    </source>
</evidence>
<evidence type="ECO:0000256" key="6">
    <source>
        <dbReference type="SAM" id="Coils"/>
    </source>
</evidence>
<dbReference type="PANTHER" id="PTHR13935">
    <property type="entry name" value="ACHAETE-SCUTE TRANSCRIPTION FACTOR-RELATED"/>
    <property type="match status" value="1"/>
</dbReference>
<dbReference type="PANTHER" id="PTHR13935:SF106">
    <property type="entry name" value="ACHAETE-SCUTE COMPLEX PROTEIN T5-RELATED"/>
    <property type="match status" value="1"/>
</dbReference>
<dbReference type="Pfam" id="PF00010">
    <property type="entry name" value="HLH"/>
    <property type="match status" value="1"/>
</dbReference>
<evidence type="ECO:0000256" key="4">
    <source>
        <dbReference type="ARBA" id="ARBA00023163"/>
    </source>
</evidence>
<evidence type="ECO:0000256" key="5">
    <source>
        <dbReference type="ARBA" id="ARBA00023242"/>
    </source>
</evidence>
<dbReference type="GO" id="GO:0090575">
    <property type="term" value="C:RNA polymerase II transcription regulator complex"/>
    <property type="evidence" value="ECO:0007669"/>
    <property type="project" value="TreeGrafter"/>
</dbReference>
<feature type="domain" description="BHLH" evidence="8">
    <location>
        <begin position="60"/>
        <end position="112"/>
    </location>
</feature>
<dbReference type="GO" id="GO:0000977">
    <property type="term" value="F:RNA polymerase II transcription regulatory region sequence-specific DNA binding"/>
    <property type="evidence" value="ECO:0007669"/>
    <property type="project" value="TreeGrafter"/>
</dbReference>
<dbReference type="InterPro" id="IPR015660">
    <property type="entry name" value="MASH1/Ascl1a-like"/>
</dbReference>
<keyword evidence="6" id="KW-0175">Coiled coil</keyword>
<dbReference type="CDD" id="cd18914">
    <property type="entry name" value="bHLH_AtORG2_like"/>
    <property type="match status" value="1"/>
</dbReference>
<comment type="subcellular location">
    <subcellularLocation>
        <location evidence="1">Nucleus</location>
    </subcellularLocation>
</comment>
<evidence type="ECO:0000313" key="9">
    <source>
        <dbReference type="EMBL" id="AKN09565.1"/>
    </source>
</evidence>
<reference evidence="9" key="1">
    <citation type="submission" date="2014-12" db="EMBL/GenBank/DDBJ databases">
        <title>Genome-wide characterization and analysis of bHLH transcription factors related to tanshinones biosynthesis in Salvia miltiorrhiza.</title>
        <authorList>
            <person name="Zhang X."/>
            <person name="Song J."/>
        </authorList>
    </citation>
    <scope>NUCLEOTIDE SEQUENCE</scope>
</reference>
<evidence type="ECO:0000256" key="3">
    <source>
        <dbReference type="ARBA" id="ARBA00023125"/>
    </source>
</evidence>
<protein>
    <submittedName>
        <fullName evidence="9">Basic helix-loop-helix transcription factor</fullName>
    </submittedName>
</protein>
<feature type="coiled-coil region" evidence="6">
    <location>
        <begin position="102"/>
        <end position="129"/>
    </location>
</feature>
<dbReference type="GO" id="GO:0046983">
    <property type="term" value="F:protein dimerization activity"/>
    <property type="evidence" value="ECO:0007669"/>
    <property type="project" value="InterPro"/>
</dbReference>
<dbReference type="GO" id="GO:0000981">
    <property type="term" value="F:DNA-binding transcription factor activity, RNA polymerase II-specific"/>
    <property type="evidence" value="ECO:0007669"/>
    <property type="project" value="TreeGrafter"/>
</dbReference>
<dbReference type="InterPro" id="IPR036638">
    <property type="entry name" value="HLH_DNA-bd_sf"/>
</dbReference>
<name>A0A0H3Y8T5_SALMI</name>
<evidence type="ECO:0000259" key="8">
    <source>
        <dbReference type="PROSITE" id="PS50888"/>
    </source>
</evidence>
<dbReference type="PROSITE" id="PS50888">
    <property type="entry name" value="BHLH"/>
    <property type="match status" value="1"/>
</dbReference>
<dbReference type="InterPro" id="IPR011598">
    <property type="entry name" value="bHLH_dom"/>
</dbReference>